<feature type="transmembrane region" description="Helical" evidence="1">
    <location>
        <begin position="21"/>
        <end position="41"/>
    </location>
</feature>
<feature type="transmembrane region" description="Helical" evidence="1">
    <location>
        <begin position="472"/>
        <end position="492"/>
    </location>
</feature>
<sequence length="542" mass="58886">MLIKLLTLRLRGGVRQRLRELKTVRGLLFLSLTMVIIALLFKQSSLPANPLISLVSADGEQRAGQVARFMPIGLLAAYLLTVFTAPSPALYFNPAEINLLFCGPFTRGALLLYKVCFYAFGALLSSLLIMLLASAFVYRPASAFLGVFLSLMFIQLLTAATGLLGQCLRSHFDVRIRSRYLFMSLISLLGATGWFYAGDVGSLIEALMQFRGSMIGALLLAPFDVFAHIFQAQTVFSSLWPWAALGLGMNVGLLAIVITLDRYSGEAVTMANLQLHRRRERARRSGLPWGAQVVQVRSMISPPVLGGVGPLAWRQMLSACRNAGKALWVYLGMAIFAGPLLVSAGEEVPKATLLGGVFFVAVFMLPKTLVFDFRSDLESMASLKALPLAAWQISIGQVATVVLLSSLIELVLLGSTAIFIGSQWHVFLLCISFFLLPFNVLLYGLENLFFLIFPAALVPVGRVDFDFLGRTLVGFAVTAAILIGGCLLAAVVGQKVAQAMSWPWPGLAAVAWCLFALIASMTLPLLAWAFKRFDVSLGRSKG</sequence>
<evidence type="ECO:0000313" key="3">
    <source>
        <dbReference type="Proteomes" id="UP001225378"/>
    </source>
</evidence>
<keyword evidence="1" id="KW-0812">Transmembrane</keyword>
<dbReference type="RefSeq" id="WP_305906736.1">
    <property type="nucleotide sequence ID" value="NZ_CP157743.1"/>
</dbReference>
<feature type="transmembrane region" description="Helical" evidence="1">
    <location>
        <begin position="239"/>
        <end position="260"/>
    </location>
</feature>
<keyword evidence="3" id="KW-1185">Reference proteome</keyword>
<dbReference type="EMBL" id="CP157743">
    <property type="protein sequence ID" value="XBS20485.1"/>
    <property type="molecule type" value="Genomic_DNA"/>
</dbReference>
<gene>
    <name evidence="2" type="ORF">Q9L42_019400</name>
</gene>
<keyword evidence="1" id="KW-0472">Membrane</keyword>
<feature type="transmembrane region" description="Helical" evidence="1">
    <location>
        <begin position="69"/>
        <end position="91"/>
    </location>
</feature>
<feature type="transmembrane region" description="Helical" evidence="1">
    <location>
        <begin position="144"/>
        <end position="168"/>
    </location>
</feature>
<evidence type="ECO:0000256" key="1">
    <source>
        <dbReference type="SAM" id="Phobius"/>
    </source>
</evidence>
<proteinExistence type="predicted"/>
<reference evidence="2 3" key="1">
    <citation type="journal article" date="2024" name="Microbiology">
        <title>Methylomarinum rosea sp. nov., a novel halophilic methanotrophic bacterium from the hypersaline Lake Elton.</title>
        <authorList>
            <person name="Suleimanov R.Z."/>
            <person name="Oshkin I.Y."/>
            <person name="Danilova O.V."/>
            <person name="Suzina N.E."/>
            <person name="Dedysh S.N."/>
        </authorList>
    </citation>
    <scope>NUCLEOTIDE SEQUENCE [LARGE SCALE GENOMIC DNA]</scope>
    <source>
        <strain evidence="2 3">Ch1-1</strain>
    </source>
</reference>
<evidence type="ECO:0000313" key="2">
    <source>
        <dbReference type="EMBL" id="XBS20485.1"/>
    </source>
</evidence>
<dbReference type="KEGG" id="mech:Q9L42_019400"/>
<evidence type="ECO:0008006" key="4">
    <source>
        <dbReference type="Google" id="ProtNLM"/>
    </source>
</evidence>
<feature type="transmembrane region" description="Helical" evidence="1">
    <location>
        <begin position="504"/>
        <end position="530"/>
    </location>
</feature>
<dbReference type="AlphaFoldDB" id="A0AAU7NTY3"/>
<feature type="transmembrane region" description="Helical" evidence="1">
    <location>
        <begin position="389"/>
        <end position="412"/>
    </location>
</feature>
<feature type="transmembrane region" description="Helical" evidence="1">
    <location>
        <begin position="351"/>
        <end position="369"/>
    </location>
</feature>
<dbReference type="Proteomes" id="UP001225378">
    <property type="component" value="Chromosome"/>
</dbReference>
<accession>A0AAU7NTY3</accession>
<feature type="transmembrane region" description="Helical" evidence="1">
    <location>
        <begin position="424"/>
        <end position="442"/>
    </location>
</feature>
<keyword evidence="1" id="KW-1133">Transmembrane helix</keyword>
<feature type="transmembrane region" description="Helical" evidence="1">
    <location>
        <begin position="111"/>
        <end position="138"/>
    </location>
</feature>
<feature type="transmembrane region" description="Helical" evidence="1">
    <location>
        <begin position="209"/>
        <end position="227"/>
    </location>
</feature>
<protein>
    <recommendedName>
        <fullName evidence="4">ABC transporter permease</fullName>
    </recommendedName>
</protein>
<feature type="transmembrane region" description="Helical" evidence="1">
    <location>
        <begin position="326"/>
        <end position="344"/>
    </location>
</feature>
<organism evidence="2 3">
    <name type="scientific">Methylomarinum roseum</name>
    <dbReference type="NCBI Taxonomy" id="3067653"/>
    <lineage>
        <taxon>Bacteria</taxon>
        <taxon>Pseudomonadati</taxon>
        <taxon>Pseudomonadota</taxon>
        <taxon>Gammaproteobacteria</taxon>
        <taxon>Methylococcales</taxon>
        <taxon>Methylococcaceae</taxon>
        <taxon>Methylomarinum</taxon>
    </lineage>
</organism>
<feature type="transmembrane region" description="Helical" evidence="1">
    <location>
        <begin position="180"/>
        <end position="197"/>
    </location>
</feature>
<name>A0AAU7NTY3_9GAMM</name>